<keyword evidence="2" id="KW-1185">Reference proteome</keyword>
<organism evidence="1 2">
    <name type="scientific">Tagetes erecta</name>
    <name type="common">African marigold</name>
    <dbReference type="NCBI Taxonomy" id="13708"/>
    <lineage>
        <taxon>Eukaryota</taxon>
        <taxon>Viridiplantae</taxon>
        <taxon>Streptophyta</taxon>
        <taxon>Embryophyta</taxon>
        <taxon>Tracheophyta</taxon>
        <taxon>Spermatophyta</taxon>
        <taxon>Magnoliopsida</taxon>
        <taxon>eudicotyledons</taxon>
        <taxon>Gunneridae</taxon>
        <taxon>Pentapetalae</taxon>
        <taxon>asterids</taxon>
        <taxon>campanulids</taxon>
        <taxon>Asterales</taxon>
        <taxon>Asteraceae</taxon>
        <taxon>Asteroideae</taxon>
        <taxon>Heliantheae alliance</taxon>
        <taxon>Tageteae</taxon>
        <taxon>Tagetes</taxon>
    </lineage>
</organism>
<name>A0AAD8K4I9_TARER</name>
<dbReference type="EMBL" id="JAUHHV010000008">
    <property type="protein sequence ID" value="KAK1416047.1"/>
    <property type="molecule type" value="Genomic_DNA"/>
</dbReference>
<proteinExistence type="predicted"/>
<gene>
    <name evidence="1" type="ORF">QVD17_31835</name>
</gene>
<evidence type="ECO:0000313" key="1">
    <source>
        <dbReference type="EMBL" id="KAK1416047.1"/>
    </source>
</evidence>
<dbReference type="AlphaFoldDB" id="A0AAD8K4I9"/>
<evidence type="ECO:0000313" key="2">
    <source>
        <dbReference type="Proteomes" id="UP001229421"/>
    </source>
</evidence>
<dbReference type="Proteomes" id="UP001229421">
    <property type="component" value="Unassembled WGS sequence"/>
</dbReference>
<protein>
    <submittedName>
        <fullName evidence="1">Uncharacterized protein</fullName>
    </submittedName>
</protein>
<comment type="caution">
    <text evidence="1">The sequence shown here is derived from an EMBL/GenBank/DDBJ whole genome shotgun (WGS) entry which is preliminary data.</text>
</comment>
<reference evidence="1" key="1">
    <citation type="journal article" date="2023" name="bioRxiv">
        <title>Improved chromosome-level genome assembly for marigold (Tagetes erecta).</title>
        <authorList>
            <person name="Jiang F."/>
            <person name="Yuan L."/>
            <person name="Wang S."/>
            <person name="Wang H."/>
            <person name="Xu D."/>
            <person name="Wang A."/>
            <person name="Fan W."/>
        </authorList>
    </citation>
    <scope>NUCLEOTIDE SEQUENCE</scope>
    <source>
        <strain evidence="1">WSJ</strain>
        <tissue evidence="1">Leaf</tissue>
    </source>
</reference>
<sequence length="66" mass="7759">MSLGLLLYGHVILAFKTSYQKHSSLYVCVILCVNAHTKTEHHQQSPWQQTNLQQWYITTQTRSHLF</sequence>
<accession>A0AAD8K4I9</accession>